<dbReference type="PANTHER" id="PTHR37490">
    <property type="entry name" value="EXPRESSED PROTEIN"/>
    <property type="match status" value="1"/>
</dbReference>
<keyword evidence="3" id="KW-1185">Reference proteome</keyword>
<reference evidence="3" key="1">
    <citation type="journal article" date="2017" name="Genome Biol.">
        <title>Comparative genomics reveals high biological diversity and specific adaptations in the industrially and medically important fungal genus Aspergillus.</title>
        <authorList>
            <person name="de Vries R.P."/>
            <person name="Riley R."/>
            <person name="Wiebenga A."/>
            <person name="Aguilar-Osorio G."/>
            <person name="Amillis S."/>
            <person name="Uchima C.A."/>
            <person name="Anderluh G."/>
            <person name="Asadollahi M."/>
            <person name="Askin M."/>
            <person name="Barry K."/>
            <person name="Battaglia E."/>
            <person name="Bayram O."/>
            <person name="Benocci T."/>
            <person name="Braus-Stromeyer S.A."/>
            <person name="Caldana C."/>
            <person name="Canovas D."/>
            <person name="Cerqueira G.C."/>
            <person name="Chen F."/>
            <person name="Chen W."/>
            <person name="Choi C."/>
            <person name="Clum A."/>
            <person name="Dos Santos R.A."/>
            <person name="Damasio A.R."/>
            <person name="Diallinas G."/>
            <person name="Emri T."/>
            <person name="Fekete E."/>
            <person name="Flipphi M."/>
            <person name="Freyberg S."/>
            <person name="Gallo A."/>
            <person name="Gournas C."/>
            <person name="Habgood R."/>
            <person name="Hainaut M."/>
            <person name="Harispe M.L."/>
            <person name="Henrissat B."/>
            <person name="Hilden K.S."/>
            <person name="Hope R."/>
            <person name="Hossain A."/>
            <person name="Karabika E."/>
            <person name="Karaffa L."/>
            <person name="Karanyi Z."/>
            <person name="Krasevec N."/>
            <person name="Kuo A."/>
            <person name="Kusch H."/>
            <person name="LaButti K."/>
            <person name="Lagendijk E.L."/>
            <person name="Lapidus A."/>
            <person name="Levasseur A."/>
            <person name="Lindquist E."/>
            <person name="Lipzen A."/>
            <person name="Logrieco A.F."/>
            <person name="MacCabe A."/>
            <person name="Maekelae M.R."/>
            <person name="Malavazi I."/>
            <person name="Melin P."/>
            <person name="Meyer V."/>
            <person name="Mielnichuk N."/>
            <person name="Miskei M."/>
            <person name="Molnar A.P."/>
            <person name="Mule G."/>
            <person name="Ngan C.Y."/>
            <person name="Orejas M."/>
            <person name="Orosz E."/>
            <person name="Ouedraogo J.P."/>
            <person name="Overkamp K.M."/>
            <person name="Park H.-S."/>
            <person name="Perrone G."/>
            <person name="Piumi F."/>
            <person name="Punt P.J."/>
            <person name="Ram A.F."/>
            <person name="Ramon A."/>
            <person name="Rauscher S."/>
            <person name="Record E."/>
            <person name="Riano-Pachon D.M."/>
            <person name="Robert V."/>
            <person name="Roehrig J."/>
            <person name="Ruller R."/>
            <person name="Salamov A."/>
            <person name="Salih N.S."/>
            <person name="Samson R.A."/>
            <person name="Sandor E."/>
            <person name="Sanguinetti M."/>
            <person name="Schuetze T."/>
            <person name="Sepcic K."/>
            <person name="Shelest E."/>
            <person name="Sherlock G."/>
            <person name="Sophianopoulou V."/>
            <person name="Squina F.M."/>
            <person name="Sun H."/>
            <person name="Susca A."/>
            <person name="Todd R.B."/>
            <person name="Tsang A."/>
            <person name="Unkles S.E."/>
            <person name="van de Wiele N."/>
            <person name="van Rossen-Uffink D."/>
            <person name="Oliveira J.V."/>
            <person name="Vesth T.C."/>
            <person name="Visser J."/>
            <person name="Yu J.-H."/>
            <person name="Zhou M."/>
            <person name="Andersen M.R."/>
            <person name="Archer D.B."/>
            <person name="Baker S.E."/>
            <person name="Benoit I."/>
            <person name="Brakhage A.A."/>
            <person name="Braus G.H."/>
            <person name="Fischer R."/>
            <person name="Frisvad J.C."/>
            <person name="Goldman G.H."/>
            <person name="Houbraken J."/>
            <person name="Oakley B."/>
            <person name="Pocsi I."/>
            <person name="Scazzocchio C."/>
            <person name="Seiboth B."/>
            <person name="vanKuyk P.A."/>
            <person name="Wortman J."/>
            <person name="Dyer P.S."/>
            <person name="Grigoriev I.V."/>
        </authorList>
    </citation>
    <scope>NUCLEOTIDE SEQUENCE [LARGE SCALE GENOMIC DNA]</scope>
    <source>
        <strain evidence="3">DTO 134E9</strain>
    </source>
</reference>
<dbReference type="AlphaFoldDB" id="A0A1L9S304"/>
<gene>
    <name evidence="2" type="ORF">ASPWEDRAFT_99252</name>
</gene>
<name>A0A1L9S304_ASPWE</name>
<dbReference type="PANTHER" id="PTHR37490:SF2">
    <property type="match status" value="1"/>
</dbReference>
<dbReference type="STRING" id="1073089.A0A1L9S304"/>
<feature type="chain" id="PRO_5012702226" description="DUF3431 domain-containing protein" evidence="1">
    <location>
        <begin position="25"/>
        <end position="311"/>
    </location>
</feature>
<evidence type="ECO:0000313" key="2">
    <source>
        <dbReference type="EMBL" id="OJJ41528.1"/>
    </source>
</evidence>
<sequence length="311" mass="35538">MRCGYRLLICAAVVLFFPLYLLKSHLQDLGNQYSAGAYLADWFNGKQPQHGSVASHHGKPGDKVIIMAKLEEEHTEWVEEELPEWQRAIYIVNPSPASYADENVLKTPYNKGHEAMAYLTYVIDFYNKLPATLAFLHSHRSGFLMAWHVDAPLHDNAAAMRSLQTDFVQQNGYVNLRCNWNPGCKDAHRKNSHVTEEVWTQMFEGTSTPPLNSSVSMSEAASMSVEQNQKFLRMPERVGTACCAQFAVSRDQVLKRPRDDYIKFRQWLIDTGKNDASSGRVMEFMWHVIFGMESVYCPDEEVCYCQVYGKC</sequence>
<dbReference type="GeneID" id="63755499"/>
<feature type="signal peptide" evidence="1">
    <location>
        <begin position="1"/>
        <end position="24"/>
    </location>
</feature>
<proteinExistence type="predicted"/>
<dbReference type="EMBL" id="KV878209">
    <property type="protein sequence ID" value="OJJ41528.1"/>
    <property type="molecule type" value="Genomic_DNA"/>
</dbReference>
<evidence type="ECO:0000313" key="3">
    <source>
        <dbReference type="Proteomes" id="UP000184383"/>
    </source>
</evidence>
<protein>
    <recommendedName>
        <fullName evidence="4">DUF3431 domain-containing protein</fullName>
    </recommendedName>
</protein>
<accession>A0A1L9S304</accession>
<keyword evidence="1" id="KW-0732">Signal</keyword>
<evidence type="ECO:0000256" key="1">
    <source>
        <dbReference type="SAM" id="SignalP"/>
    </source>
</evidence>
<dbReference type="RefSeq" id="XP_040695204.1">
    <property type="nucleotide sequence ID" value="XM_040839651.1"/>
</dbReference>
<dbReference type="Pfam" id="PF11913">
    <property type="entry name" value="DUF3431"/>
    <property type="match status" value="1"/>
</dbReference>
<dbReference type="InterPro" id="IPR021838">
    <property type="entry name" value="DUF3431"/>
</dbReference>
<evidence type="ECO:0008006" key="4">
    <source>
        <dbReference type="Google" id="ProtNLM"/>
    </source>
</evidence>
<dbReference type="OrthoDB" id="426718at2759"/>
<organism evidence="2 3">
    <name type="scientific">Aspergillus wentii DTO 134E9</name>
    <dbReference type="NCBI Taxonomy" id="1073089"/>
    <lineage>
        <taxon>Eukaryota</taxon>
        <taxon>Fungi</taxon>
        <taxon>Dikarya</taxon>
        <taxon>Ascomycota</taxon>
        <taxon>Pezizomycotina</taxon>
        <taxon>Eurotiomycetes</taxon>
        <taxon>Eurotiomycetidae</taxon>
        <taxon>Eurotiales</taxon>
        <taxon>Aspergillaceae</taxon>
        <taxon>Aspergillus</taxon>
        <taxon>Aspergillus subgen. Cremei</taxon>
    </lineage>
</organism>
<dbReference type="Proteomes" id="UP000184383">
    <property type="component" value="Unassembled WGS sequence"/>
</dbReference>
<dbReference type="VEuPathDB" id="FungiDB:ASPWEDRAFT_99252"/>